<accession>A0ABS2TIL7</accession>
<proteinExistence type="inferred from homology"/>
<dbReference type="PROSITE" id="PS51462">
    <property type="entry name" value="NUDIX"/>
    <property type="match status" value="1"/>
</dbReference>
<name>A0ABS2TIL7_9ACTO</name>
<dbReference type="InterPro" id="IPR015797">
    <property type="entry name" value="NUDIX_hydrolase-like_dom_sf"/>
</dbReference>
<evidence type="ECO:0000313" key="3">
    <source>
        <dbReference type="EMBL" id="MBM9434137.1"/>
    </source>
</evidence>
<dbReference type="InterPro" id="IPR000086">
    <property type="entry name" value="NUDIX_hydrolase_dom"/>
</dbReference>
<dbReference type="Gene3D" id="3.90.79.10">
    <property type="entry name" value="Nucleoside Triphosphate Pyrophosphohydrolase"/>
    <property type="match status" value="1"/>
</dbReference>
<evidence type="ECO:0000313" key="4">
    <source>
        <dbReference type="Proteomes" id="UP000705983"/>
    </source>
</evidence>
<gene>
    <name evidence="3" type="ORF">JVW63_10575</name>
</gene>
<dbReference type="RefSeq" id="WP_187997147.1">
    <property type="nucleotide sequence ID" value="NZ_JACEXG010000007.1"/>
</dbReference>
<dbReference type="Pfam" id="PF00293">
    <property type="entry name" value="NUDIX"/>
    <property type="match status" value="1"/>
</dbReference>
<dbReference type="EMBL" id="JAFFJS010000007">
    <property type="protein sequence ID" value="MBM9434137.1"/>
    <property type="molecule type" value="Genomic_DNA"/>
</dbReference>
<dbReference type="PANTHER" id="PTHR43736:SF1">
    <property type="entry name" value="DIHYDRONEOPTERIN TRIPHOSPHATE DIPHOSPHATASE"/>
    <property type="match status" value="1"/>
</dbReference>
<dbReference type="SUPFAM" id="SSF55811">
    <property type="entry name" value="Nudix"/>
    <property type="match status" value="1"/>
</dbReference>
<dbReference type="Proteomes" id="UP000705983">
    <property type="component" value="Unassembled WGS sequence"/>
</dbReference>
<organism evidence="3 4">
    <name type="scientific">Flaviflexus equikiangi</name>
    <dbReference type="NCBI Taxonomy" id="2758573"/>
    <lineage>
        <taxon>Bacteria</taxon>
        <taxon>Bacillati</taxon>
        <taxon>Actinomycetota</taxon>
        <taxon>Actinomycetes</taxon>
        <taxon>Actinomycetales</taxon>
        <taxon>Actinomycetaceae</taxon>
        <taxon>Flaviflexus</taxon>
    </lineage>
</organism>
<dbReference type="CDD" id="cd03674">
    <property type="entry name" value="NUDIX_Hydrolase"/>
    <property type="match status" value="1"/>
</dbReference>
<comment type="similarity">
    <text evidence="1">Belongs to the Nudix hydrolase family.</text>
</comment>
<reference evidence="4" key="1">
    <citation type="submission" date="2021-02" db="EMBL/GenBank/DDBJ databases">
        <title>Leucobacter sp. CX169.</title>
        <authorList>
            <person name="Cheng Y."/>
        </authorList>
    </citation>
    <scope>NUCLEOTIDE SEQUENCE [LARGE SCALE GENOMIC DNA]</scope>
    <source>
        <strain evidence="4">JY899</strain>
    </source>
</reference>
<evidence type="ECO:0000259" key="2">
    <source>
        <dbReference type="PROSITE" id="PS51462"/>
    </source>
</evidence>
<keyword evidence="4" id="KW-1185">Reference proteome</keyword>
<sequence length="176" mass="19636">MLNSVLAHLQTYQPADPAQQRLRDHYLATIDSAMIWKETGPQHVTASTFVFTPDLRRILLTYHRKGRFWVQFGGHLEKSDHSLDAAALREAREESGMVDLELTGGVVDLDRHDLHGGFTCQAHWDVGFTAIVDPDTPIIVSDESDDVAWWPINALPTDATPDLPSRIARAQASLGR</sequence>
<evidence type="ECO:0000256" key="1">
    <source>
        <dbReference type="ARBA" id="ARBA00005582"/>
    </source>
</evidence>
<feature type="domain" description="Nudix hydrolase" evidence="2">
    <location>
        <begin position="41"/>
        <end position="173"/>
    </location>
</feature>
<dbReference type="PANTHER" id="PTHR43736">
    <property type="entry name" value="ADP-RIBOSE PYROPHOSPHATASE"/>
    <property type="match status" value="1"/>
</dbReference>
<comment type="caution">
    <text evidence="3">The sequence shown here is derived from an EMBL/GenBank/DDBJ whole genome shotgun (WGS) entry which is preliminary data.</text>
</comment>
<protein>
    <submittedName>
        <fullName evidence="3">NUDIX domain-containing protein</fullName>
    </submittedName>
</protein>